<keyword evidence="1" id="KW-1133">Transmembrane helix</keyword>
<dbReference type="InterPro" id="IPR005625">
    <property type="entry name" value="PepSY-ass_TM"/>
</dbReference>
<dbReference type="OrthoDB" id="9791166at2"/>
<dbReference type="Pfam" id="PF03929">
    <property type="entry name" value="PepSY_TM"/>
    <property type="match status" value="1"/>
</dbReference>
<dbReference type="PANTHER" id="PTHR34219:SF1">
    <property type="entry name" value="PEPSY DOMAIN-CONTAINING PROTEIN"/>
    <property type="match status" value="1"/>
</dbReference>
<sequence length="465" mass="49728">MSTFSQIRPLLLRLHFYAGLLIGPFLLVAAISGGLYALSPQLEKVVHADLLRPPNTGTAPIPLARQVAAAEQVTTVANLVAVRPAPAGGTTRVIFDDGRFAESYRHAVFVDPGTGAILGQSSVYGTTGALPVRSWIDELHRSLHLGDVGRYYSELAASWLWVVTLGGVAMWLGRVRRTGKKPLTGRARTRTWHGLLGLWMAAGFLALSATGLTWSTFAGENVTQLREQLDWSTPSVSTTVVAAPVVTGGEHSSHGGGTPADTGTVDVTTIDAVWAAAHAAEVDSDQVEIGLPKGEGRTWTVTEVHRAYPTSVDVAAVDPVTLQVTDVVRFADYPFMAKMARWGVDLHMGTMFGLVNQIALTVLALGLAAMIVLGYRMWWQRRPVRGSRSLFGGPAPARGAWLKLPAWLIVVGVPLVFAVSWFLPLFGIPLLVFLLVDIAIGAFTRPVPPVPVSAESARSEPVTTA</sequence>
<dbReference type="EMBL" id="LT629758">
    <property type="protein sequence ID" value="SDS61503.1"/>
    <property type="molecule type" value="Genomic_DNA"/>
</dbReference>
<protein>
    <submittedName>
        <fullName evidence="2">Uncharacterized iron-regulated membrane protein</fullName>
    </submittedName>
</protein>
<dbReference type="STRING" id="113562.SAMN04489716_1186"/>
<feature type="transmembrane region" description="Helical" evidence="1">
    <location>
        <begin position="400"/>
        <end position="419"/>
    </location>
</feature>
<feature type="transmembrane region" description="Helical" evidence="1">
    <location>
        <begin position="358"/>
        <end position="379"/>
    </location>
</feature>
<evidence type="ECO:0000313" key="2">
    <source>
        <dbReference type="EMBL" id="SDS61503.1"/>
    </source>
</evidence>
<feature type="transmembrane region" description="Helical" evidence="1">
    <location>
        <begin position="194"/>
        <end position="217"/>
    </location>
</feature>
<keyword evidence="1" id="KW-0812">Transmembrane</keyword>
<proteinExistence type="predicted"/>
<accession>A0A1H1TML4</accession>
<dbReference type="Proteomes" id="UP000198688">
    <property type="component" value="Chromosome I"/>
</dbReference>
<keyword evidence="3" id="KW-1185">Reference proteome</keyword>
<dbReference type="AlphaFoldDB" id="A0A1H1TML4"/>
<evidence type="ECO:0000313" key="3">
    <source>
        <dbReference type="Proteomes" id="UP000198688"/>
    </source>
</evidence>
<gene>
    <name evidence="2" type="ORF">SAMN04489716_1186</name>
</gene>
<feature type="transmembrane region" description="Helical" evidence="1">
    <location>
        <begin position="12"/>
        <end position="38"/>
    </location>
</feature>
<reference evidence="2 3" key="1">
    <citation type="submission" date="2016-10" db="EMBL/GenBank/DDBJ databases">
        <authorList>
            <person name="de Groot N.N."/>
        </authorList>
    </citation>
    <scope>NUCLEOTIDE SEQUENCE [LARGE SCALE GENOMIC DNA]</scope>
    <source>
        <strain evidence="2 3">DSM 43941</strain>
    </source>
</reference>
<keyword evidence="1" id="KW-0472">Membrane</keyword>
<feature type="transmembrane region" description="Helical" evidence="1">
    <location>
        <begin position="155"/>
        <end position="173"/>
    </location>
</feature>
<name>A0A1H1TML4_9ACTN</name>
<dbReference type="PANTHER" id="PTHR34219">
    <property type="entry name" value="IRON-REGULATED INNER MEMBRANE PROTEIN-RELATED"/>
    <property type="match status" value="1"/>
</dbReference>
<organism evidence="2 3">
    <name type="scientific">Actinoplanes derwentensis</name>
    <dbReference type="NCBI Taxonomy" id="113562"/>
    <lineage>
        <taxon>Bacteria</taxon>
        <taxon>Bacillati</taxon>
        <taxon>Actinomycetota</taxon>
        <taxon>Actinomycetes</taxon>
        <taxon>Micromonosporales</taxon>
        <taxon>Micromonosporaceae</taxon>
        <taxon>Actinoplanes</taxon>
    </lineage>
</organism>
<evidence type="ECO:0000256" key="1">
    <source>
        <dbReference type="SAM" id="Phobius"/>
    </source>
</evidence>